<dbReference type="OrthoDB" id="2039152at2"/>
<dbReference type="AlphaFoldDB" id="A0A3E0G5M0"/>
<evidence type="ECO:0000256" key="6">
    <source>
        <dbReference type="ARBA" id="ARBA00079449"/>
    </source>
</evidence>
<dbReference type="InterPro" id="IPR003313">
    <property type="entry name" value="AraC-bd"/>
</dbReference>
<dbReference type="PANTHER" id="PTHR11019:SF159">
    <property type="entry name" value="TRANSCRIPTIONAL REGULATOR-RELATED"/>
    <property type="match status" value="1"/>
</dbReference>
<dbReference type="GO" id="GO:0043565">
    <property type="term" value="F:sequence-specific DNA binding"/>
    <property type="evidence" value="ECO:0007669"/>
    <property type="project" value="InterPro"/>
</dbReference>
<dbReference type="Gene3D" id="2.60.120.10">
    <property type="entry name" value="Jelly Rolls"/>
    <property type="match status" value="1"/>
</dbReference>
<evidence type="ECO:0000313" key="9">
    <source>
        <dbReference type="Proteomes" id="UP000256269"/>
    </source>
</evidence>
<evidence type="ECO:0000259" key="7">
    <source>
        <dbReference type="PROSITE" id="PS01124"/>
    </source>
</evidence>
<dbReference type="FunFam" id="1.10.10.60:FF:000132">
    <property type="entry name" value="AraC family transcriptional regulator"/>
    <property type="match status" value="1"/>
</dbReference>
<protein>
    <recommendedName>
        <fullName evidence="5">HTH-type transcriptional regulator RipA</fullName>
    </recommendedName>
    <alternativeName>
        <fullName evidence="6">Repressor of iron proteins A</fullName>
    </alternativeName>
</protein>
<dbReference type="EMBL" id="QUNO01000037">
    <property type="protein sequence ID" value="REH18161.1"/>
    <property type="molecule type" value="Genomic_DNA"/>
</dbReference>
<dbReference type="SUPFAM" id="SSF46689">
    <property type="entry name" value="Homeodomain-like"/>
    <property type="match status" value="1"/>
</dbReference>
<evidence type="ECO:0000256" key="4">
    <source>
        <dbReference type="ARBA" id="ARBA00023163"/>
    </source>
</evidence>
<keyword evidence="1" id="KW-0678">Repressor</keyword>
<evidence type="ECO:0000313" key="8">
    <source>
        <dbReference type="EMBL" id="REH18161.1"/>
    </source>
</evidence>
<dbReference type="Gene3D" id="1.10.10.60">
    <property type="entry name" value="Homeodomain-like"/>
    <property type="match status" value="1"/>
</dbReference>
<accession>A0A3E0G5M0</accession>
<dbReference type="PRINTS" id="PR00032">
    <property type="entry name" value="HTHARAC"/>
</dbReference>
<dbReference type="InterPro" id="IPR014710">
    <property type="entry name" value="RmlC-like_jellyroll"/>
</dbReference>
<evidence type="ECO:0000256" key="2">
    <source>
        <dbReference type="ARBA" id="ARBA00023015"/>
    </source>
</evidence>
<dbReference type="InterPro" id="IPR020449">
    <property type="entry name" value="Tscrpt_reg_AraC-type_HTH"/>
</dbReference>
<keyword evidence="3 8" id="KW-0238">DNA-binding</keyword>
<dbReference type="PROSITE" id="PS01124">
    <property type="entry name" value="HTH_ARAC_FAMILY_2"/>
    <property type="match status" value="1"/>
</dbReference>
<comment type="caution">
    <text evidence="8">The sequence shown here is derived from an EMBL/GenBank/DDBJ whole genome shotgun (WGS) entry which is preliminary data.</text>
</comment>
<dbReference type="PANTHER" id="PTHR11019">
    <property type="entry name" value="HTH-TYPE TRANSCRIPTIONAL REGULATOR NIMR"/>
    <property type="match status" value="1"/>
</dbReference>
<dbReference type="SMART" id="SM00342">
    <property type="entry name" value="HTH_ARAC"/>
    <property type="match status" value="1"/>
</dbReference>
<evidence type="ECO:0000256" key="3">
    <source>
        <dbReference type="ARBA" id="ARBA00023125"/>
    </source>
</evidence>
<evidence type="ECO:0000256" key="1">
    <source>
        <dbReference type="ARBA" id="ARBA00022491"/>
    </source>
</evidence>
<dbReference type="InterPro" id="IPR011051">
    <property type="entry name" value="RmlC_Cupin_sf"/>
</dbReference>
<proteinExistence type="predicted"/>
<keyword evidence="9" id="KW-1185">Reference proteome</keyword>
<name>A0A3E0G5M0_9PSEU</name>
<dbReference type="RefSeq" id="WP_116182215.1">
    <property type="nucleotide sequence ID" value="NZ_CP144375.1"/>
</dbReference>
<dbReference type="InterPro" id="IPR009057">
    <property type="entry name" value="Homeodomain-like_sf"/>
</dbReference>
<keyword evidence="4" id="KW-0804">Transcription</keyword>
<dbReference type="Proteomes" id="UP000256269">
    <property type="component" value="Unassembled WGS sequence"/>
</dbReference>
<dbReference type="SUPFAM" id="SSF51182">
    <property type="entry name" value="RmlC-like cupins"/>
    <property type="match status" value="1"/>
</dbReference>
<sequence>MFDKSENRDDYQHTPGPIAAMARDLADAHFIEPHRHRRAQLVYGTSGSLMVGTPHGTWVVPAHRAVWVPGGVEHSVRVAGVVTMRTLYLDPNHCRELPDHCTVISVSPLLRELIEAATRIPVDYDPDSRDGRVMALLRDELRPAAIPALQLPMPADPELAGICAEILRCPHEDRSLQDWADSRYLSRRTLARRFRAVTGYSLGQWRQQARLLAAVRMLAAGRPVALIAVELGYDSPSAFSAMFRRELGVSPSKYFVD</sequence>
<feature type="domain" description="HTH araC/xylS-type" evidence="7">
    <location>
        <begin position="160"/>
        <end position="257"/>
    </location>
</feature>
<dbReference type="CDD" id="cd06124">
    <property type="entry name" value="cupin_NimR-like_N"/>
    <property type="match status" value="1"/>
</dbReference>
<keyword evidence="2" id="KW-0805">Transcription regulation</keyword>
<reference evidence="8 9" key="1">
    <citation type="submission" date="2018-08" db="EMBL/GenBank/DDBJ databases">
        <title>Genomic Encyclopedia of Archaeal and Bacterial Type Strains, Phase II (KMG-II): from individual species to whole genera.</title>
        <authorList>
            <person name="Goeker M."/>
        </authorList>
    </citation>
    <scope>NUCLEOTIDE SEQUENCE [LARGE SCALE GENOMIC DNA]</scope>
    <source>
        <strain evidence="8 9">DSM 45791</strain>
    </source>
</reference>
<evidence type="ECO:0000256" key="5">
    <source>
        <dbReference type="ARBA" id="ARBA00074140"/>
    </source>
</evidence>
<dbReference type="GO" id="GO:0003700">
    <property type="term" value="F:DNA-binding transcription factor activity"/>
    <property type="evidence" value="ECO:0007669"/>
    <property type="project" value="InterPro"/>
</dbReference>
<gene>
    <name evidence="8" type="ORF">BCF44_13748</name>
</gene>
<dbReference type="InterPro" id="IPR018060">
    <property type="entry name" value="HTH_AraC"/>
</dbReference>
<dbReference type="Pfam" id="PF02311">
    <property type="entry name" value="AraC_binding"/>
    <property type="match status" value="1"/>
</dbReference>
<dbReference type="Pfam" id="PF12833">
    <property type="entry name" value="HTH_18"/>
    <property type="match status" value="1"/>
</dbReference>
<organism evidence="8 9">
    <name type="scientific">Kutzneria buriramensis</name>
    <dbReference type="NCBI Taxonomy" id="1045776"/>
    <lineage>
        <taxon>Bacteria</taxon>
        <taxon>Bacillati</taxon>
        <taxon>Actinomycetota</taxon>
        <taxon>Actinomycetes</taxon>
        <taxon>Pseudonocardiales</taxon>
        <taxon>Pseudonocardiaceae</taxon>
        <taxon>Kutzneria</taxon>
    </lineage>
</organism>